<sequence>MSYVQVVNIDKSFQGRQVLKGIELEIEKGEFVTLLGPSGCGKTTLLRIVAGLERGDGGKVIVNGREIIEGQNKKEQNIGMVFQSYALFPNMTAFENIAFGLKIKKIPTQDIRKQVEEIMDILSISGKENNYPHQMSGGQQQRVALARALVVKPDLLLLDEPLSAVDAKVRESARILIRDVQKKMGITTIFVTHDQLEALVMSDRIVVINAGEVMQYGTPEEIYRRPANKFVAQFIGTYNFLPSSLVGIGDKETEICIRPEHILLVSKDQFPQIGNAEGIKLYGTLENFYILGNTARAEVLVQGRTIIVDHLNRFEGPKFALKEEVGLLIDKKVCTILGR</sequence>
<dbReference type="PANTHER" id="PTHR42781">
    <property type="entry name" value="SPERMIDINE/PUTRESCINE IMPORT ATP-BINDING PROTEIN POTA"/>
    <property type="match status" value="1"/>
</dbReference>
<dbReference type="SUPFAM" id="SSF52540">
    <property type="entry name" value="P-loop containing nucleoside triphosphate hydrolases"/>
    <property type="match status" value="1"/>
</dbReference>
<evidence type="ECO:0000256" key="4">
    <source>
        <dbReference type="ARBA" id="ARBA00066388"/>
    </source>
</evidence>
<accession>A0A1G7UPT9</accession>
<dbReference type="InterPro" id="IPR013611">
    <property type="entry name" value="Transp-assoc_OB_typ2"/>
</dbReference>
<evidence type="ECO:0000313" key="6">
    <source>
        <dbReference type="EMBL" id="SDG49358.1"/>
    </source>
</evidence>
<evidence type="ECO:0000259" key="5">
    <source>
        <dbReference type="PROSITE" id="PS50893"/>
    </source>
</evidence>
<dbReference type="GO" id="GO:0005524">
    <property type="term" value="F:ATP binding"/>
    <property type="evidence" value="ECO:0007669"/>
    <property type="project" value="UniProtKB-KW"/>
</dbReference>
<evidence type="ECO:0000313" key="7">
    <source>
        <dbReference type="Proteomes" id="UP000198656"/>
    </source>
</evidence>
<dbReference type="STRING" id="1121419.SAMN05443529_103207"/>
<dbReference type="InterPro" id="IPR003439">
    <property type="entry name" value="ABC_transporter-like_ATP-bd"/>
</dbReference>
<dbReference type="Pfam" id="PF08402">
    <property type="entry name" value="TOBE_2"/>
    <property type="match status" value="1"/>
</dbReference>
<dbReference type="Proteomes" id="UP000198656">
    <property type="component" value="Unassembled WGS sequence"/>
</dbReference>
<dbReference type="OrthoDB" id="9802264at2"/>
<organism evidence="6 7">
    <name type="scientific">Desulfosporosinus hippei DSM 8344</name>
    <dbReference type="NCBI Taxonomy" id="1121419"/>
    <lineage>
        <taxon>Bacteria</taxon>
        <taxon>Bacillati</taxon>
        <taxon>Bacillota</taxon>
        <taxon>Clostridia</taxon>
        <taxon>Eubacteriales</taxon>
        <taxon>Desulfitobacteriaceae</taxon>
        <taxon>Desulfosporosinus</taxon>
    </lineage>
</organism>
<dbReference type="InterPro" id="IPR050093">
    <property type="entry name" value="ABC_SmlMolc_Importer"/>
</dbReference>
<dbReference type="InterPro" id="IPR003593">
    <property type="entry name" value="AAA+_ATPase"/>
</dbReference>
<keyword evidence="2" id="KW-0547">Nucleotide-binding</keyword>
<dbReference type="Gene3D" id="3.40.50.300">
    <property type="entry name" value="P-loop containing nucleotide triphosphate hydrolases"/>
    <property type="match status" value="1"/>
</dbReference>
<keyword evidence="1" id="KW-0813">Transport</keyword>
<dbReference type="FunFam" id="3.40.50.300:FF:000425">
    <property type="entry name" value="Probable ABC transporter, ATP-binding subunit"/>
    <property type="match status" value="1"/>
</dbReference>
<dbReference type="GO" id="GO:0016887">
    <property type="term" value="F:ATP hydrolysis activity"/>
    <property type="evidence" value="ECO:0007669"/>
    <property type="project" value="InterPro"/>
</dbReference>
<evidence type="ECO:0000256" key="2">
    <source>
        <dbReference type="ARBA" id="ARBA00022741"/>
    </source>
</evidence>
<dbReference type="GO" id="GO:0015418">
    <property type="term" value="F:ABC-type quaternary ammonium compound transporting activity"/>
    <property type="evidence" value="ECO:0007669"/>
    <property type="project" value="UniProtKB-EC"/>
</dbReference>
<dbReference type="Gene3D" id="2.40.50.100">
    <property type="match status" value="1"/>
</dbReference>
<dbReference type="EC" id="7.6.2.9" evidence="4"/>
<dbReference type="EMBL" id="FNCP01000003">
    <property type="protein sequence ID" value="SDG49358.1"/>
    <property type="molecule type" value="Genomic_DNA"/>
</dbReference>
<dbReference type="InterPro" id="IPR027417">
    <property type="entry name" value="P-loop_NTPase"/>
</dbReference>
<dbReference type="PANTHER" id="PTHR42781:SF4">
    <property type="entry name" value="SPERMIDINE_PUTRESCINE IMPORT ATP-BINDING PROTEIN POTA"/>
    <property type="match status" value="1"/>
</dbReference>
<dbReference type="InterPro" id="IPR008995">
    <property type="entry name" value="Mo/tungstate-bd_C_term_dom"/>
</dbReference>
<dbReference type="InterPro" id="IPR017871">
    <property type="entry name" value="ABC_transporter-like_CS"/>
</dbReference>
<gene>
    <name evidence="6" type="ORF">SAMN05443529_103207</name>
</gene>
<evidence type="ECO:0000256" key="1">
    <source>
        <dbReference type="ARBA" id="ARBA00022448"/>
    </source>
</evidence>
<name>A0A1G7UPT9_9FIRM</name>
<dbReference type="PROSITE" id="PS50893">
    <property type="entry name" value="ABC_TRANSPORTER_2"/>
    <property type="match status" value="1"/>
</dbReference>
<dbReference type="Pfam" id="PF00005">
    <property type="entry name" value="ABC_tran"/>
    <property type="match status" value="1"/>
</dbReference>
<proteinExistence type="predicted"/>
<evidence type="ECO:0000256" key="3">
    <source>
        <dbReference type="ARBA" id="ARBA00022840"/>
    </source>
</evidence>
<reference evidence="7" key="1">
    <citation type="submission" date="2016-10" db="EMBL/GenBank/DDBJ databases">
        <authorList>
            <person name="Varghese N."/>
            <person name="Submissions S."/>
        </authorList>
    </citation>
    <scope>NUCLEOTIDE SEQUENCE [LARGE SCALE GENOMIC DNA]</scope>
    <source>
        <strain evidence="7">DSM 8344</strain>
    </source>
</reference>
<dbReference type="PROSITE" id="PS00211">
    <property type="entry name" value="ABC_TRANSPORTER_1"/>
    <property type="match status" value="1"/>
</dbReference>
<dbReference type="SUPFAM" id="SSF50331">
    <property type="entry name" value="MOP-like"/>
    <property type="match status" value="1"/>
</dbReference>
<keyword evidence="3 6" id="KW-0067">ATP-binding</keyword>
<protein>
    <recommendedName>
        <fullName evidence="4">ABC-type quaternary amine transporter</fullName>
        <ecNumber evidence="4">7.6.2.9</ecNumber>
    </recommendedName>
</protein>
<keyword evidence="7" id="KW-1185">Reference proteome</keyword>
<dbReference type="RefSeq" id="WP_092330408.1">
    <property type="nucleotide sequence ID" value="NZ_FNCP01000003.1"/>
</dbReference>
<dbReference type="SMART" id="SM00382">
    <property type="entry name" value="AAA"/>
    <property type="match status" value="1"/>
</dbReference>
<dbReference type="AlphaFoldDB" id="A0A1G7UPT9"/>
<feature type="domain" description="ABC transporter" evidence="5">
    <location>
        <begin position="4"/>
        <end position="235"/>
    </location>
</feature>